<keyword evidence="5" id="KW-0560">Oxidoreductase</keyword>
<organism evidence="9 10">
    <name type="scientific">Aspergillus sclerotiicarbonarius (strain CBS 121057 / IBT 28362)</name>
    <dbReference type="NCBI Taxonomy" id="1448318"/>
    <lineage>
        <taxon>Eukaryota</taxon>
        <taxon>Fungi</taxon>
        <taxon>Dikarya</taxon>
        <taxon>Ascomycota</taxon>
        <taxon>Pezizomycotina</taxon>
        <taxon>Eurotiomycetes</taxon>
        <taxon>Eurotiomycetidae</taxon>
        <taxon>Eurotiales</taxon>
        <taxon>Aspergillaceae</taxon>
        <taxon>Aspergillus</taxon>
        <taxon>Aspergillus subgen. Circumdati</taxon>
    </lineage>
</organism>
<evidence type="ECO:0000256" key="7">
    <source>
        <dbReference type="ARBA" id="ARBA00023033"/>
    </source>
</evidence>
<evidence type="ECO:0000256" key="6">
    <source>
        <dbReference type="ARBA" id="ARBA00023004"/>
    </source>
</evidence>
<dbReference type="PANTHER" id="PTHR24286:SF24">
    <property type="entry name" value="LANOSTEROL 14-ALPHA DEMETHYLASE"/>
    <property type="match status" value="1"/>
</dbReference>
<keyword evidence="3" id="KW-0349">Heme</keyword>
<dbReference type="PANTHER" id="PTHR24286">
    <property type="entry name" value="CYTOCHROME P450 26"/>
    <property type="match status" value="1"/>
</dbReference>
<dbReference type="STRING" id="1448318.A0A319FL98"/>
<evidence type="ECO:0000256" key="5">
    <source>
        <dbReference type="ARBA" id="ARBA00023002"/>
    </source>
</evidence>
<keyword evidence="8" id="KW-1133">Transmembrane helix</keyword>
<proteinExistence type="inferred from homology"/>
<dbReference type="OrthoDB" id="1055148at2759"/>
<dbReference type="SUPFAM" id="SSF48264">
    <property type="entry name" value="Cytochrome P450"/>
    <property type="match status" value="1"/>
</dbReference>
<dbReference type="CDD" id="cd00302">
    <property type="entry name" value="cytochrome_P450"/>
    <property type="match status" value="1"/>
</dbReference>
<sequence>MLQGTLLPWVSAGHFLTFHTIVTVTAITVAILAFSYLILNSRKAPSLPKNHVSPPELLWPVRKITQSFFDTQFDFLAEGFRTTASSIFRFRLFQKELLVVSGEEARRTFFRERALNLYEGFQVLIGTIPNGLDPHALSGIYRRLSALQRPDNLQFLLPQLLSDCRRKMDLWGNEGVLNPTATVHDVTFQMIVRAVSSFDVADNPALVSRLKYSYDIIDASVKPIATNFSWVPGLATFRKLWASMSVYRIFSKALEERKSSGVRRQDALQQLLDTGESSRCIVGFMMGLPIAGARSTGTIGTWLLLFLSHEQEWFAAVRKEIQTLISTYTSGPLPTLSGQSIVDLLSRIPLSAWESQTPKLDLCIRETLRRAQPHTAIRKNTGPDINFGSYTIPSGSFVLYPFSDTFLNPSIYSNPLRWNPARSLAKEETFLGWGSGTHMCKGQRLATLTMKLVVAYASLRFNMDLVNHRGQPIPGPPVPDFNDFLTCRPKNDCTIKFSERLDWAETCV</sequence>
<dbReference type="GO" id="GO:0016125">
    <property type="term" value="P:sterol metabolic process"/>
    <property type="evidence" value="ECO:0007669"/>
    <property type="project" value="TreeGrafter"/>
</dbReference>
<dbReference type="Gene3D" id="1.10.630.10">
    <property type="entry name" value="Cytochrome P450"/>
    <property type="match status" value="1"/>
</dbReference>
<reference evidence="9 10" key="1">
    <citation type="submission" date="2018-02" db="EMBL/GenBank/DDBJ databases">
        <title>The genomes of Aspergillus section Nigri reveals drivers in fungal speciation.</title>
        <authorList>
            <consortium name="DOE Joint Genome Institute"/>
            <person name="Vesth T.C."/>
            <person name="Nybo J."/>
            <person name="Theobald S."/>
            <person name="Brandl J."/>
            <person name="Frisvad J.C."/>
            <person name="Nielsen K.F."/>
            <person name="Lyhne E.K."/>
            <person name="Kogle M.E."/>
            <person name="Kuo A."/>
            <person name="Riley R."/>
            <person name="Clum A."/>
            <person name="Nolan M."/>
            <person name="Lipzen A."/>
            <person name="Salamov A."/>
            <person name="Henrissat B."/>
            <person name="Wiebenga A."/>
            <person name="De vries R.P."/>
            <person name="Grigoriev I.V."/>
            <person name="Mortensen U.H."/>
            <person name="Andersen M.R."/>
            <person name="Baker S.E."/>
        </authorList>
    </citation>
    <scope>NUCLEOTIDE SEQUENCE [LARGE SCALE GENOMIC DNA]</scope>
    <source>
        <strain evidence="9 10">CBS 121057</strain>
    </source>
</reference>
<protein>
    <submittedName>
        <fullName evidence="9">Cytochrome P450</fullName>
    </submittedName>
</protein>
<evidence type="ECO:0000256" key="1">
    <source>
        <dbReference type="ARBA" id="ARBA00001971"/>
    </source>
</evidence>
<dbReference type="Pfam" id="PF00067">
    <property type="entry name" value="p450"/>
    <property type="match status" value="1"/>
</dbReference>
<dbReference type="GO" id="GO:0020037">
    <property type="term" value="F:heme binding"/>
    <property type="evidence" value="ECO:0007669"/>
    <property type="project" value="InterPro"/>
</dbReference>
<keyword evidence="6" id="KW-0408">Iron</keyword>
<dbReference type="GO" id="GO:0016705">
    <property type="term" value="F:oxidoreductase activity, acting on paired donors, with incorporation or reduction of molecular oxygen"/>
    <property type="evidence" value="ECO:0007669"/>
    <property type="project" value="InterPro"/>
</dbReference>
<evidence type="ECO:0000256" key="3">
    <source>
        <dbReference type="ARBA" id="ARBA00022617"/>
    </source>
</evidence>
<keyword evidence="4" id="KW-0479">Metal-binding</keyword>
<dbReference type="GO" id="GO:0005506">
    <property type="term" value="F:iron ion binding"/>
    <property type="evidence" value="ECO:0007669"/>
    <property type="project" value="InterPro"/>
</dbReference>
<dbReference type="EMBL" id="KZ826329">
    <property type="protein sequence ID" value="PYI09243.1"/>
    <property type="molecule type" value="Genomic_DNA"/>
</dbReference>
<evidence type="ECO:0000256" key="8">
    <source>
        <dbReference type="SAM" id="Phobius"/>
    </source>
</evidence>
<dbReference type="InterPro" id="IPR036396">
    <property type="entry name" value="Cyt_P450_sf"/>
</dbReference>
<dbReference type="GO" id="GO:0004497">
    <property type="term" value="F:monooxygenase activity"/>
    <property type="evidence" value="ECO:0007669"/>
    <property type="project" value="UniProtKB-KW"/>
</dbReference>
<comment type="cofactor">
    <cofactor evidence="1">
        <name>heme</name>
        <dbReference type="ChEBI" id="CHEBI:30413"/>
    </cofactor>
</comment>
<evidence type="ECO:0000256" key="2">
    <source>
        <dbReference type="ARBA" id="ARBA00010617"/>
    </source>
</evidence>
<keyword evidence="8" id="KW-0472">Membrane</keyword>
<feature type="transmembrane region" description="Helical" evidence="8">
    <location>
        <begin position="16"/>
        <end position="39"/>
    </location>
</feature>
<evidence type="ECO:0000256" key="4">
    <source>
        <dbReference type="ARBA" id="ARBA00022723"/>
    </source>
</evidence>
<keyword evidence="8" id="KW-0812">Transmembrane</keyword>
<dbReference type="InterPro" id="IPR001128">
    <property type="entry name" value="Cyt_P450"/>
</dbReference>
<dbReference type="Proteomes" id="UP000248423">
    <property type="component" value="Unassembled WGS sequence"/>
</dbReference>
<keyword evidence="10" id="KW-1185">Reference proteome</keyword>
<accession>A0A319FL98</accession>
<comment type="similarity">
    <text evidence="2">Belongs to the cytochrome P450 family.</text>
</comment>
<evidence type="ECO:0000313" key="9">
    <source>
        <dbReference type="EMBL" id="PYI09243.1"/>
    </source>
</evidence>
<name>A0A319FL98_ASPSB</name>
<keyword evidence="7" id="KW-0503">Monooxygenase</keyword>
<evidence type="ECO:0000313" key="10">
    <source>
        <dbReference type="Proteomes" id="UP000248423"/>
    </source>
</evidence>
<dbReference type="AlphaFoldDB" id="A0A319FL98"/>
<gene>
    <name evidence="9" type="ORF">BO78DRAFT_338000</name>
</gene>
<dbReference type="VEuPathDB" id="FungiDB:BO78DRAFT_338000"/>